<accession>A0A382WI40</accession>
<evidence type="ECO:0000313" key="1">
    <source>
        <dbReference type="EMBL" id="SVD58290.1"/>
    </source>
</evidence>
<protein>
    <submittedName>
        <fullName evidence="1">Uncharacterized protein</fullName>
    </submittedName>
</protein>
<organism evidence="1">
    <name type="scientific">marine metagenome</name>
    <dbReference type="NCBI Taxonomy" id="408172"/>
    <lineage>
        <taxon>unclassified sequences</taxon>
        <taxon>metagenomes</taxon>
        <taxon>ecological metagenomes</taxon>
    </lineage>
</organism>
<sequence>MKWKNLAASAAGVSDAVDELHRIRLELATLKEREAIARKTILDSGQDEVSGSNGIVATVE</sequence>
<reference evidence="1" key="1">
    <citation type="submission" date="2018-05" db="EMBL/GenBank/DDBJ databases">
        <authorList>
            <person name="Lanie J.A."/>
            <person name="Ng W.-L."/>
            <person name="Kazmierczak K.M."/>
            <person name="Andrzejewski T.M."/>
            <person name="Davidsen T.M."/>
            <person name="Wayne K.J."/>
            <person name="Tettelin H."/>
            <person name="Glass J.I."/>
            <person name="Rusch D."/>
            <person name="Podicherti R."/>
            <person name="Tsui H.-C.T."/>
            <person name="Winkler M.E."/>
        </authorList>
    </citation>
    <scope>NUCLEOTIDE SEQUENCE</scope>
</reference>
<feature type="non-terminal residue" evidence="1">
    <location>
        <position position="60"/>
    </location>
</feature>
<proteinExistence type="predicted"/>
<dbReference type="AlphaFoldDB" id="A0A382WI40"/>
<name>A0A382WI40_9ZZZZ</name>
<gene>
    <name evidence="1" type="ORF">METZ01_LOCUS411144</name>
</gene>
<dbReference type="EMBL" id="UINC01159928">
    <property type="protein sequence ID" value="SVD58290.1"/>
    <property type="molecule type" value="Genomic_DNA"/>
</dbReference>